<feature type="binding site" evidence="13">
    <location>
        <begin position="244"/>
        <end position="246"/>
    </location>
    <ligand>
        <name>substrate</name>
    </ligand>
</feature>
<dbReference type="EC" id="2.4.2.19" evidence="5"/>
<reference evidence="16 17" key="1">
    <citation type="journal article" date="2016" name="Nat. Commun.">
        <title>Thousands of microbial genomes shed light on interconnected biogeochemical processes in an aquifer system.</title>
        <authorList>
            <person name="Anantharaman K."/>
            <person name="Brown C.T."/>
            <person name="Hug L.A."/>
            <person name="Sharon I."/>
            <person name="Castelle C.J."/>
            <person name="Probst A.J."/>
            <person name="Thomas B.C."/>
            <person name="Singh A."/>
            <person name="Wilkins M.J."/>
            <person name="Karaoz U."/>
            <person name="Brodie E.L."/>
            <person name="Williams K.H."/>
            <person name="Hubbard S.S."/>
            <person name="Banfield J.F."/>
        </authorList>
    </citation>
    <scope>NUCLEOTIDE SEQUENCE [LARGE SCALE GENOMIC DNA]</scope>
</reference>
<dbReference type="Gene3D" id="3.20.20.70">
    <property type="entry name" value="Aldolase class I"/>
    <property type="match status" value="1"/>
</dbReference>
<dbReference type="GO" id="GO:0004514">
    <property type="term" value="F:nicotinate-nucleotide diphosphorylase (carboxylating) activity"/>
    <property type="evidence" value="ECO:0007669"/>
    <property type="project" value="UniProtKB-EC"/>
</dbReference>
<feature type="binding site" evidence="13">
    <location>
        <position position="169"/>
    </location>
    <ligand>
        <name>substrate</name>
    </ligand>
</feature>
<dbReference type="GO" id="GO:0005737">
    <property type="term" value="C:cytoplasm"/>
    <property type="evidence" value="ECO:0007669"/>
    <property type="project" value="TreeGrafter"/>
</dbReference>
<evidence type="ECO:0000259" key="15">
    <source>
        <dbReference type="Pfam" id="PF02749"/>
    </source>
</evidence>
<dbReference type="PANTHER" id="PTHR32179:SF3">
    <property type="entry name" value="NICOTINATE-NUCLEOTIDE PYROPHOSPHORYLASE [CARBOXYLATING]"/>
    <property type="match status" value="1"/>
</dbReference>
<keyword evidence="7 12" id="KW-0328">Glycosyltransferase</keyword>
<keyword evidence="6" id="KW-0662">Pyridine nucleotide biosynthesis</keyword>
<comment type="function">
    <text evidence="1">Involved in the catabolism of quinolinic acid (QA).</text>
</comment>
<dbReference type="GO" id="GO:0009435">
    <property type="term" value="P:NAD+ biosynthetic process"/>
    <property type="evidence" value="ECO:0007669"/>
    <property type="project" value="UniProtKB-UniPathway"/>
</dbReference>
<evidence type="ECO:0000313" key="17">
    <source>
        <dbReference type="Proteomes" id="UP000178417"/>
    </source>
</evidence>
<dbReference type="SUPFAM" id="SSF51690">
    <property type="entry name" value="Nicotinate/Quinolinate PRTase C-terminal domain-like"/>
    <property type="match status" value="1"/>
</dbReference>
<protein>
    <recommendedName>
        <fullName evidence="11">Probable nicotinate-nucleotide pyrophosphorylase [carboxylating]</fullName>
        <ecNumber evidence="5">2.4.2.19</ecNumber>
    </recommendedName>
    <alternativeName>
        <fullName evidence="9">Quinolinate phosphoribosyltransferase [decarboxylating]</fullName>
    </alternativeName>
</protein>
<evidence type="ECO:0000256" key="4">
    <source>
        <dbReference type="ARBA" id="ARBA00011218"/>
    </source>
</evidence>
<keyword evidence="8 12" id="KW-0808">Transferase</keyword>
<comment type="pathway">
    <text evidence="2">Cofactor biosynthesis; NAD(+) biosynthesis; nicotinate D-ribonucleotide from quinolinate: step 1/1.</text>
</comment>
<feature type="binding site" evidence="13">
    <location>
        <begin position="135"/>
        <end position="137"/>
    </location>
    <ligand>
        <name>substrate</name>
    </ligand>
</feature>
<feature type="binding site" evidence="13">
    <location>
        <position position="102"/>
    </location>
    <ligand>
        <name>substrate</name>
    </ligand>
</feature>
<dbReference type="InterPro" id="IPR036068">
    <property type="entry name" value="Nicotinate_pribotase-like_C"/>
</dbReference>
<evidence type="ECO:0000256" key="8">
    <source>
        <dbReference type="ARBA" id="ARBA00022679"/>
    </source>
</evidence>
<dbReference type="InterPro" id="IPR022412">
    <property type="entry name" value="Quinolinate_PRibosylTrfase_N"/>
</dbReference>
<evidence type="ECO:0000256" key="9">
    <source>
        <dbReference type="ARBA" id="ARBA00033102"/>
    </source>
</evidence>
<dbReference type="InterPro" id="IPR002638">
    <property type="entry name" value="Quinolinate_PRibosylTrfase_C"/>
</dbReference>
<dbReference type="Pfam" id="PF01729">
    <property type="entry name" value="QRPTase_C"/>
    <property type="match status" value="1"/>
</dbReference>
<feature type="domain" description="Quinolinate phosphoribosyl transferase N-terminal" evidence="15">
    <location>
        <begin position="27"/>
        <end position="112"/>
    </location>
</feature>
<feature type="binding site" evidence="13">
    <location>
        <position position="220"/>
    </location>
    <ligand>
        <name>substrate</name>
    </ligand>
</feature>
<dbReference type="PANTHER" id="PTHR32179">
    <property type="entry name" value="NICOTINATE-NUCLEOTIDE PYROPHOSPHORYLASE [CARBOXYLATING]"/>
    <property type="match status" value="1"/>
</dbReference>
<dbReference type="Pfam" id="PF02749">
    <property type="entry name" value="QRPTase_N"/>
    <property type="match status" value="1"/>
</dbReference>
<dbReference type="UniPathway" id="UPA00253">
    <property type="reaction ID" value="UER00331"/>
</dbReference>
<comment type="subunit">
    <text evidence="4">Hexamer formed by 3 homodimers.</text>
</comment>
<evidence type="ECO:0000256" key="3">
    <source>
        <dbReference type="ARBA" id="ARBA00009400"/>
    </source>
</evidence>
<dbReference type="Gene3D" id="3.90.1170.20">
    <property type="entry name" value="Quinolinate phosphoribosyl transferase, N-terminal domain"/>
    <property type="match status" value="1"/>
</dbReference>
<gene>
    <name evidence="16" type="ORF">A2310_02910</name>
</gene>
<evidence type="ECO:0000256" key="5">
    <source>
        <dbReference type="ARBA" id="ARBA00011944"/>
    </source>
</evidence>
<evidence type="ECO:0000256" key="1">
    <source>
        <dbReference type="ARBA" id="ARBA00003237"/>
    </source>
</evidence>
<feature type="binding site" evidence="13">
    <location>
        <position position="199"/>
    </location>
    <ligand>
        <name>substrate</name>
    </ligand>
</feature>
<evidence type="ECO:0000259" key="14">
    <source>
        <dbReference type="Pfam" id="PF01729"/>
    </source>
</evidence>
<dbReference type="EMBL" id="MEUB01000017">
    <property type="protein sequence ID" value="OGC23534.1"/>
    <property type="molecule type" value="Genomic_DNA"/>
</dbReference>
<dbReference type="InterPro" id="IPR027277">
    <property type="entry name" value="NadC/ModD"/>
</dbReference>
<feature type="binding site" evidence="13">
    <location>
        <position position="159"/>
    </location>
    <ligand>
        <name>substrate</name>
    </ligand>
</feature>
<dbReference type="FunFam" id="3.20.20.70:FF:000030">
    <property type="entry name" value="Nicotinate-nucleotide pyrophosphorylase, carboxylating"/>
    <property type="match status" value="1"/>
</dbReference>
<comment type="caution">
    <text evidence="16">The sequence shown here is derived from an EMBL/GenBank/DDBJ whole genome shotgun (WGS) entry which is preliminary data.</text>
</comment>
<dbReference type="AlphaFoldDB" id="A0A1F4SSU9"/>
<dbReference type="PIRSF" id="PIRSF006250">
    <property type="entry name" value="NadC_ModD"/>
    <property type="match status" value="1"/>
</dbReference>
<evidence type="ECO:0000313" key="16">
    <source>
        <dbReference type="EMBL" id="OGC23534.1"/>
    </source>
</evidence>
<evidence type="ECO:0000256" key="13">
    <source>
        <dbReference type="PIRSR" id="PIRSR006250-1"/>
    </source>
</evidence>
<evidence type="ECO:0000256" key="7">
    <source>
        <dbReference type="ARBA" id="ARBA00022676"/>
    </source>
</evidence>
<sequence length="282" mass="30780">MQIKKTRNNSIKTLIKMALAEDLGSGDITTDSIVDRKKVVTAEFRAKEDGIIAGFPMAQMVFEVLDKKVKLSAKVSDGHKVKKGQVFATITGPAHSVLKGERLALNFLQRMSGIATLTSKYVEAVKGTNAKILDTRKTTPLWRKAEKQAVLAGGGENHRFGLYDAVLIKDNHIKFAGGIDFAIAKVKSKKKKVSFVEVEAKNLEEVRKAIEAGIDRILLDNMNLHDLKEAVKICKKYHVSTEASGNVSLDNVRKIAQTGANFISVGALTHSAKALDISLKIV</sequence>
<dbReference type="FunFam" id="3.90.1170.20:FF:000001">
    <property type="entry name" value="Nicotinate-nucleotide diphosphorylase (Carboxylating)"/>
    <property type="match status" value="1"/>
</dbReference>
<dbReference type="CDD" id="cd01572">
    <property type="entry name" value="QPRTase"/>
    <property type="match status" value="1"/>
</dbReference>
<evidence type="ECO:0000256" key="10">
    <source>
        <dbReference type="ARBA" id="ARBA00047445"/>
    </source>
</evidence>
<feature type="domain" description="Quinolinate phosphoribosyl transferase C-terminal" evidence="14">
    <location>
        <begin position="114"/>
        <end position="280"/>
    </location>
</feature>
<organism evidence="16 17">
    <name type="scientific">candidate division WOR-1 bacterium RIFOXYB2_FULL_37_13</name>
    <dbReference type="NCBI Taxonomy" id="1802579"/>
    <lineage>
        <taxon>Bacteria</taxon>
        <taxon>Bacillati</taxon>
        <taxon>Saganbacteria</taxon>
    </lineage>
</organism>
<evidence type="ECO:0000256" key="12">
    <source>
        <dbReference type="PIRNR" id="PIRNR006250"/>
    </source>
</evidence>
<comment type="similarity">
    <text evidence="3 12">Belongs to the NadC/ModD family.</text>
</comment>
<dbReference type="STRING" id="1802579.A2310_02910"/>
<dbReference type="SUPFAM" id="SSF54675">
    <property type="entry name" value="Nicotinate/Quinolinate PRTase N-terminal domain-like"/>
    <property type="match status" value="1"/>
</dbReference>
<feature type="binding site" evidence="13">
    <location>
        <begin position="265"/>
        <end position="267"/>
    </location>
    <ligand>
        <name>substrate</name>
    </ligand>
</feature>
<comment type="catalytic activity">
    <reaction evidence="10">
        <text>nicotinate beta-D-ribonucleotide + CO2 + diphosphate = quinolinate + 5-phospho-alpha-D-ribose 1-diphosphate + 2 H(+)</text>
        <dbReference type="Rhea" id="RHEA:12733"/>
        <dbReference type="ChEBI" id="CHEBI:15378"/>
        <dbReference type="ChEBI" id="CHEBI:16526"/>
        <dbReference type="ChEBI" id="CHEBI:29959"/>
        <dbReference type="ChEBI" id="CHEBI:33019"/>
        <dbReference type="ChEBI" id="CHEBI:57502"/>
        <dbReference type="ChEBI" id="CHEBI:58017"/>
        <dbReference type="EC" id="2.4.2.19"/>
    </reaction>
</comment>
<dbReference type="Proteomes" id="UP000178417">
    <property type="component" value="Unassembled WGS sequence"/>
</dbReference>
<dbReference type="InterPro" id="IPR013785">
    <property type="entry name" value="Aldolase_TIM"/>
</dbReference>
<evidence type="ECO:0000256" key="2">
    <source>
        <dbReference type="ARBA" id="ARBA00004893"/>
    </source>
</evidence>
<dbReference type="NCBIfam" id="TIGR00078">
    <property type="entry name" value="nadC"/>
    <property type="match status" value="1"/>
</dbReference>
<evidence type="ECO:0000256" key="11">
    <source>
        <dbReference type="ARBA" id="ARBA00069173"/>
    </source>
</evidence>
<proteinExistence type="inferred from homology"/>
<dbReference type="GO" id="GO:0034213">
    <property type="term" value="P:quinolinate catabolic process"/>
    <property type="evidence" value="ECO:0007669"/>
    <property type="project" value="TreeGrafter"/>
</dbReference>
<accession>A0A1F4SSU9</accession>
<dbReference type="InterPro" id="IPR037128">
    <property type="entry name" value="Quinolinate_PRibosylTase_N_sf"/>
</dbReference>
<dbReference type="InterPro" id="IPR004393">
    <property type="entry name" value="NadC"/>
</dbReference>
<evidence type="ECO:0000256" key="6">
    <source>
        <dbReference type="ARBA" id="ARBA00022642"/>
    </source>
</evidence>
<name>A0A1F4SSU9_UNCSA</name>